<dbReference type="AlphaFoldDB" id="A0A5C6C2Y4"/>
<dbReference type="RefSeq" id="WP_146453274.1">
    <property type="nucleotide sequence ID" value="NZ_SJPS01000020.1"/>
</dbReference>
<feature type="signal peptide" evidence="1">
    <location>
        <begin position="1"/>
        <end position="19"/>
    </location>
</feature>
<keyword evidence="4" id="KW-1185">Reference proteome</keyword>
<reference evidence="3 4" key="1">
    <citation type="submission" date="2019-02" db="EMBL/GenBank/DDBJ databases">
        <title>Deep-cultivation of Planctomycetes and their phenomic and genomic characterization uncovers novel biology.</title>
        <authorList>
            <person name="Wiegand S."/>
            <person name="Jogler M."/>
            <person name="Boedeker C."/>
            <person name="Pinto D."/>
            <person name="Vollmers J."/>
            <person name="Rivas-Marin E."/>
            <person name="Kohn T."/>
            <person name="Peeters S.H."/>
            <person name="Heuer A."/>
            <person name="Rast P."/>
            <person name="Oberbeckmann S."/>
            <person name="Bunk B."/>
            <person name="Jeske O."/>
            <person name="Meyerdierks A."/>
            <person name="Storesund J.E."/>
            <person name="Kallscheuer N."/>
            <person name="Luecker S."/>
            <person name="Lage O.M."/>
            <person name="Pohl T."/>
            <person name="Merkel B.J."/>
            <person name="Hornburger P."/>
            <person name="Mueller R.-W."/>
            <person name="Bruemmer F."/>
            <person name="Labrenz M."/>
            <person name="Spormann A.M."/>
            <person name="Op Den Camp H."/>
            <person name="Overmann J."/>
            <person name="Amann R."/>
            <person name="Jetten M.S.M."/>
            <person name="Mascher T."/>
            <person name="Medema M.H."/>
            <person name="Devos D.P."/>
            <person name="Kaster A.-K."/>
            <person name="Ovreas L."/>
            <person name="Rohde M."/>
            <person name="Galperin M.Y."/>
            <person name="Jogler C."/>
        </authorList>
    </citation>
    <scope>NUCLEOTIDE SEQUENCE [LARGE SCALE GENOMIC DNA]</scope>
    <source>
        <strain evidence="3 4">Pla144</strain>
    </source>
</reference>
<evidence type="ECO:0000313" key="4">
    <source>
        <dbReference type="Proteomes" id="UP000318437"/>
    </source>
</evidence>
<dbReference type="EMBL" id="SJPS01000020">
    <property type="protein sequence ID" value="TWU17614.1"/>
    <property type="molecule type" value="Genomic_DNA"/>
</dbReference>
<name>A0A5C6C2Y4_9BACT</name>
<accession>A0A5C6C2Y4</accession>
<dbReference type="Proteomes" id="UP000318437">
    <property type="component" value="Unassembled WGS sequence"/>
</dbReference>
<keyword evidence="1" id="KW-0732">Signal</keyword>
<feature type="chain" id="PRO_5022793112" description="3-keto-alpha-glucoside-1,2-lyase/3-keto-2-hydroxy-glucal hydratase domain-containing protein" evidence="1">
    <location>
        <begin position="20"/>
        <end position="217"/>
    </location>
</feature>
<dbReference type="Pfam" id="PF06439">
    <property type="entry name" value="3keto-disac_hyd"/>
    <property type="match status" value="1"/>
</dbReference>
<comment type="caution">
    <text evidence="3">The sequence shown here is derived from an EMBL/GenBank/DDBJ whole genome shotgun (WGS) entry which is preliminary data.</text>
</comment>
<protein>
    <recommendedName>
        <fullName evidence="2">3-keto-alpha-glucoside-1,2-lyase/3-keto-2-hydroxy-glucal hydratase domain-containing protein</fullName>
    </recommendedName>
</protein>
<feature type="domain" description="3-keto-alpha-glucoside-1,2-lyase/3-keto-2-hydroxy-glucal hydratase" evidence="2">
    <location>
        <begin position="25"/>
        <end position="210"/>
    </location>
</feature>
<sequence length="217" mass="23765" precursor="true">MKVALTIVLNLLISTTSFGVETAEFVSLFDGKTLDGWEGAVDSYAAEDGILICREGAVGKLLTTREFEDFHLKFDFLLTPGANNGLAIRSPLDGDGAYAGMELQIIDNTTKKYGDLLDYQYHGSLYGVAPARRGVQKPVGEWNEQEVLCQGRHITVVLNGSEILDIDIDKVAPNGETIDHKDHPGLARKSGRIGFLSHGDRVSFRNIRIQNLSDAEN</sequence>
<dbReference type="OrthoDB" id="266976at2"/>
<evidence type="ECO:0000313" key="3">
    <source>
        <dbReference type="EMBL" id="TWU17614.1"/>
    </source>
</evidence>
<proteinExistence type="predicted"/>
<dbReference type="Gene3D" id="2.60.120.560">
    <property type="entry name" value="Exo-inulinase, domain 1"/>
    <property type="match status" value="1"/>
</dbReference>
<gene>
    <name evidence="3" type="ORF">Pla144_50830</name>
</gene>
<evidence type="ECO:0000256" key="1">
    <source>
        <dbReference type="SAM" id="SignalP"/>
    </source>
</evidence>
<dbReference type="GO" id="GO:0016787">
    <property type="term" value="F:hydrolase activity"/>
    <property type="evidence" value="ECO:0007669"/>
    <property type="project" value="InterPro"/>
</dbReference>
<dbReference type="InterPro" id="IPR010496">
    <property type="entry name" value="AL/BT2_dom"/>
</dbReference>
<evidence type="ECO:0000259" key="2">
    <source>
        <dbReference type="Pfam" id="PF06439"/>
    </source>
</evidence>
<organism evidence="3 4">
    <name type="scientific">Bythopirellula polymerisocia</name>
    <dbReference type="NCBI Taxonomy" id="2528003"/>
    <lineage>
        <taxon>Bacteria</taxon>
        <taxon>Pseudomonadati</taxon>
        <taxon>Planctomycetota</taxon>
        <taxon>Planctomycetia</taxon>
        <taxon>Pirellulales</taxon>
        <taxon>Lacipirellulaceae</taxon>
        <taxon>Bythopirellula</taxon>
    </lineage>
</organism>